<organism evidence="1 2">
    <name type="scientific">Paralvinella palmiformis</name>
    <dbReference type="NCBI Taxonomy" id="53620"/>
    <lineage>
        <taxon>Eukaryota</taxon>
        <taxon>Metazoa</taxon>
        <taxon>Spiralia</taxon>
        <taxon>Lophotrochozoa</taxon>
        <taxon>Annelida</taxon>
        <taxon>Polychaeta</taxon>
        <taxon>Sedentaria</taxon>
        <taxon>Canalipalpata</taxon>
        <taxon>Terebellida</taxon>
        <taxon>Terebelliformia</taxon>
        <taxon>Alvinellidae</taxon>
        <taxon>Paralvinella</taxon>
    </lineage>
</organism>
<keyword evidence="2" id="KW-1185">Reference proteome</keyword>
<evidence type="ECO:0000313" key="2">
    <source>
        <dbReference type="Proteomes" id="UP001208570"/>
    </source>
</evidence>
<dbReference type="Proteomes" id="UP001208570">
    <property type="component" value="Unassembled WGS sequence"/>
</dbReference>
<dbReference type="PANTHER" id="PTHR33395">
    <property type="entry name" value="TRANSCRIPTASE, PUTATIVE-RELATED-RELATED"/>
    <property type="match status" value="1"/>
</dbReference>
<sequence length="357" mass="42477">MDKGDYKRLEDIIQSISWEENTKDMNIEETWDYFKDQYDKAVDICIPKYTAKTTNWRRPLWMNGKAIKACRKKYWAWKRYRNTGRDEDYERCCRKRNLDNLNNKLRRDFEKLIAREAKTKPKAFWKYTDNHKRRIESLRKAKWRADKNDTDKAQVLNTFFATIFTQENKELILKLTDRKYSQPIEDLNITYLDVEKALTKLKTEKSPGPNQFHPRKEHAARVHGGQNTLVVQAVEEKDLGVLFTEDLKFSKHIGAAVNKSNREVGAIRHLEHANTVWCPSKKADIDHLERVQHRATKLVPELKELPYSERLKQLKLPRLVYRRDRGDMIETYKILNSLADTIEHPRKQKKARHTPIV</sequence>
<proteinExistence type="predicted"/>
<reference evidence="1" key="1">
    <citation type="journal article" date="2023" name="Mol. Biol. Evol.">
        <title>Third-Generation Sequencing Reveals the Adaptive Role of the Epigenome in Three Deep-Sea Polychaetes.</title>
        <authorList>
            <person name="Perez M."/>
            <person name="Aroh O."/>
            <person name="Sun Y."/>
            <person name="Lan Y."/>
            <person name="Juniper S.K."/>
            <person name="Young C.R."/>
            <person name="Angers B."/>
            <person name="Qian P.Y."/>
        </authorList>
    </citation>
    <scope>NUCLEOTIDE SEQUENCE</scope>
    <source>
        <strain evidence="1">P08H-3</strain>
    </source>
</reference>
<comment type="caution">
    <text evidence="1">The sequence shown here is derived from an EMBL/GenBank/DDBJ whole genome shotgun (WGS) entry which is preliminary data.</text>
</comment>
<name>A0AAD9ITE6_9ANNE</name>
<dbReference type="EMBL" id="JAODUP010001287">
    <property type="protein sequence ID" value="KAK2140637.1"/>
    <property type="molecule type" value="Genomic_DNA"/>
</dbReference>
<gene>
    <name evidence="1" type="ORF">LSH36_1288g00010</name>
</gene>
<protein>
    <submittedName>
        <fullName evidence="1">Uncharacterized protein</fullName>
    </submittedName>
</protein>
<accession>A0AAD9ITE6</accession>
<dbReference type="AlphaFoldDB" id="A0AAD9ITE6"/>
<dbReference type="PANTHER" id="PTHR33395:SF22">
    <property type="entry name" value="REVERSE TRANSCRIPTASE DOMAIN-CONTAINING PROTEIN"/>
    <property type="match status" value="1"/>
</dbReference>
<evidence type="ECO:0000313" key="1">
    <source>
        <dbReference type="EMBL" id="KAK2140637.1"/>
    </source>
</evidence>